<organism evidence="2 3">
    <name type="scientific">Pseudomonas fluorescens</name>
    <dbReference type="NCBI Taxonomy" id="294"/>
    <lineage>
        <taxon>Bacteria</taxon>
        <taxon>Pseudomonadati</taxon>
        <taxon>Pseudomonadota</taxon>
        <taxon>Gammaproteobacteria</taxon>
        <taxon>Pseudomonadales</taxon>
        <taxon>Pseudomonadaceae</taxon>
        <taxon>Pseudomonas</taxon>
    </lineage>
</organism>
<keyword evidence="1" id="KW-0472">Membrane</keyword>
<sequence length="111" mass="11888">MSPILGGIDAFLCVLVVVAVVDYLRRVRPIEQPMLSISFYLVAIGAFGDFAAAIHGHYVSPFTVMIHAGVVAYALTAMDMGLSAGETVGMVKRRESGTGGQVRMLTIKEEK</sequence>
<evidence type="ECO:0000313" key="2">
    <source>
        <dbReference type="EMBL" id="ALI04557.1"/>
    </source>
</evidence>
<gene>
    <name evidence="2" type="ORF">AO353_27175</name>
</gene>
<dbReference type="Proteomes" id="UP000066487">
    <property type="component" value="Chromosome"/>
</dbReference>
<dbReference type="EMBL" id="CP012830">
    <property type="protein sequence ID" value="ALI04557.1"/>
    <property type="molecule type" value="Genomic_DNA"/>
</dbReference>
<reference evidence="3" key="1">
    <citation type="submission" date="2015-09" db="EMBL/GenBank/DDBJ databases">
        <title>Whole genome sequence of Pseudomonas fluorescens FW300-N2E3.</title>
        <authorList>
            <person name="Ray J."/>
            <person name="Melnyk R."/>
            <person name="Deutschbauer A."/>
        </authorList>
    </citation>
    <scope>NUCLEOTIDE SEQUENCE [LARGE SCALE GENOMIC DNA]</scope>
    <source>
        <strain evidence="3">FW300-N2E3</strain>
    </source>
</reference>
<reference evidence="2 3" key="2">
    <citation type="journal article" date="2018" name="Nature">
        <title>Mutant phenotypes for thousands of bacterial genes of unknown function.</title>
        <authorList>
            <person name="Price M.N."/>
            <person name="Wetmore K.M."/>
            <person name="Waters R.J."/>
            <person name="Callaghan M."/>
            <person name="Ray J."/>
            <person name="Liu H."/>
            <person name="Kuehl J.V."/>
            <person name="Melnyk R.A."/>
            <person name="Lamson J.S."/>
            <person name="Suh Y."/>
            <person name="Carlson H.K."/>
            <person name="Esquivel Z."/>
            <person name="Sadeeshkumar H."/>
            <person name="Chakraborty R."/>
            <person name="Zane G.M."/>
            <person name="Rubin B.E."/>
            <person name="Wall J.D."/>
            <person name="Visel A."/>
            <person name="Bristow J."/>
            <person name="Blow M.J."/>
            <person name="Arkin A.P."/>
            <person name="Deutschbauer A.M."/>
        </authorList>
    </citation>
    <scope>NUCLEOTIDE SEQUENCE [LARGE SCALE GENOMIC DNA]</scope>
    <source>
        <strain evidence="2 3">FW300-N2E3</strain>
    </source>
</reference>
<keyword evidence="1" id="KW-1133">Transmembrane helix</keyword>
<feature type="transmembrane region" description="Helical" evidence="1">
    <location>
        <begin position="64"/>
        <end position="84"/>
    </location>
</feature>
<protein>
    <submittedName>
        <fullName evidence="2">Uncharacterized protein</fullName>
    </submittedName>
</protein>
<feature type="transmembrane region" description="Helical" evidence="1">
    <location>
        <begin position="6"/>
        <end position="25"/>
    </location>
</feature>
<proteinExistence type="predicted"/>
<name>A0A0N9WIH7_PSEFL</name>
<evidence type="ECO:0000313" key="3">
    <source>
        <dbReference type="Proteomes" id="UP000066487"/>
    </source>
</evidence>
<feature type="transmembrane region" description="Helical" evidence="1">
    <location>
        <begin position="37"/>
        <end position="58"/>
    </location>
</feature>
<dbReference type="AlphaFoldDB" id="A0A0N9WIH7"/>
<evidence type="ECO:0000256" key="1">
    <source>
        <dbReference type="SAM" id="Phobius"/>
    </source>
</evidence>
<keyword evidence="1" id="KW-0812">Transmembrane</keyword>
<accession>A0A0N9WIH7</accession>